<feature type="domain" description="IQCH-like ATP-grasp" evidence="1">
    <location>
        <begin position="3"/>
        <end position="34"/>
    </location>
</feature>
<dbReference type="KEGG" id="nss:113415571"/>
<dbReference type="PANTHER" id="PTHR14465">
    <property type="entry name" value="IQ DOMAIN-CONTAINING PROTEIN H"/>
    <property type="match status" value="1"/>
</dbReference>
<sequence>MSPAVWATDLDLRYSDHLAMTQIALYVTEGTFDCVSSRFQVQLAPKKAPVQKEASLVSRYILMSSSIKNGNLSFIYYNVFLQMCKAHGIGYDVRLKEGTIFILFEDQKRNTFGMITIGEHLQGALMTFAQHLFIIYQELSAPNMHAETNFKGAIQDIERILGVTEQNKLKFGEEKKASKAKTSRK</sequence>
<evidence type="ECO:0000313" key="2">
    <source>
        <dbReference type="Proteomes" id="UP000504612"/>
    </source>
</evidence>
<dbReference type="Proteomes" id="UP000504612">
    <property type="component" value="Unplaced"/>
</dbReference>
<keyword evidence="2" id="KW-1185">Reference proteome</keyword>
<evidence type="ECO:0000313" key="3">
    <source>
        <dbReference type="RefSeq" id="XP_026528836.1"/>
    </source>
</evidence>
<protein>
    <submittedName>
        <fullName evidence="3">IQ domain-containing protein H-like</fullName>
    </submittedName>
</protein>
<dbReference type="AlphaFoldDB" id="A0A6J1UD13"/>
<dbReference type="RefSeq" id="XP_026528836.1">
    <property type="nucleotide sequence ID" value="XM_026673051.1"/>
</dbReference>
<evidence type="ECO:0000259" key="1">
    <source>
        <dbReference type="Pfam" id="PF24923"/>
    </source>
</evidence>
<dbReference type="InterPro" id="IPR038752">
    <property type="entry name" value="IQCH"/>
</dbReference>
<gene>
    <name evidence="3" type="primary">LOC113415571</name>
</gene>
<dbReference type="GeneID" id="113415571"/>
<dbReference type="PANTHER" id="PTHR14465:SF0">
    <property type="entry name" value="IQ DOMAIN-CONTAINING PROTEIN H"/>
    <property type="match status" value="1"/>
</dbReference>
<reference evidence="3" key="1">
    <citation type="submission" date="2025-08" db="UniProtKB">
        <authorList>
            <consortium name="RefSeq"/>
        </authorList>
    </citation>
    <scope>IDENTIFICATION</scope>
</reference>
<name>A0A6J1UD13_9SAUR</name>
<organism evidence="2 3">
    <name type="scientific">Notechis scutatus</name>
    <name type="common">mainland tiger snake</name>
    <dbReference type="NCBI Taxonomy" id="8663"/>
    <lineage>
        <taxon>Eukaryota</taxon>
        <taxon>Metazoa</taxon>
        <taxon>Chordata</taxon>
        <taxon>Craniata</taxon>
        <taxon>Vertebrata</taxon>
        <taxon>Euteleostomi</taxon>
        <taxon>Lepidosauria</taxon>
        <taxon>Squamata</taxon>
        <taxon>Bifurcata</taxon>
        <taxon>Unidentata</taxon>
        <taxon>Episquamata</taxon>
        <taxon>Toxicofera</taxon>
        <taxon>Serpentes</taxon>
        <taxon>Colubroidea</taxon>
        <taxon>Elapidae</taxon>
        <taxon>Hydrophiinae</taxon>
        <taxon>Notechis</taxon>
    </lineage>
</organism>
<dbReference type="InterPro" id="IPR056855">
    <property type="entry name" value="ATP-grasp_IQCH"/>
</dbReference>
<dbReference type="Pfam" id="PF24923">
    <property type="entry name" value="ATP-grasp_IQCH"/>
    <property type="match status" value="1"/>
</dbReference>
<proteinExistence type="predicted"/>
<accession>A0A6J1UD13</accession>